<dbReference type="RefSeq" id="WP_075777262.1">
    <property type="nucleotide sequence ID" value="NZ_CP019437.1"/>
</dbReference>
<evidence type="ECO:0000256" key="1">
    <source>
        <dbReference type="ARBA" id="ARBA00001936"/>
    </source>
</evidence>
<dbReference type="PIRSF" id="PIRSF001235">
    <property type="entry name" value="Amidase_carbamoylase"/>
    <property type="match status" value="1"/>
</dbReference>
<dbReference type="CDD" id="cd03884">
    <property type="entry name" value="M20_bAS"/>
    <property type="match status" value="1"/>
</dbReference>
<dbReference type="Proteomes" id="UP000185622">
    <property type="component" value="Chromosome"/>
</dbReference>
<dbReference type="PANTHER" id="PTHR32494">
    <property type="entry name" value="ALLANTOATE DEIMINASE-RELATED"/>
    <property type="match status" value="1"/>
</dbReference>
<feature type="domain" description="Peptidase M20 dimerisation" evidence="7">
    <location>
        <begin position="207"/>
        <end position="284"/>
    </location>
</feature>
<proteinExistence type="inferred from homology"/>
<dbReference type="SUPFAM" id="SSF53187">
    <property type="entry name" value="Zn-dependent exopeptidases"/>
    <property type="match status" value="1"/>
</dbReference>
<dbReference type="GO" id="GO:0016787">
    <property type="term" value="F:hydrolase activity"/>
    <property type="evidence" value="ECO:0007669"/>
    <property type="project" value="UniProtKB-KW"/>
</dbReference>
<dbReference type="InterPro" id="IPR010158">
    <property type="entry name" value="Amidase_Cbmase"/>
</dbReference>
<sequence length="406" mass="41875">MQDWGAVAQERLETIAKVSEPGPGVTRLPFGPEHEAALEIITDWMQKARCKVTLDAAGTLIGRREGPEGAPTLLIGSHQDSVRAGGAFDGIMGVALGCLALEAIGDRALPFSVEVLAFADEEGVRFPTALIGPRALAGTLDPSVFAMVDKTGVSLGAALEAFGGDPEGTAALARDPVSVAGYVELHIEQGPVLEGEDKPLGVVTAISGIERHRVTITGEAGHAGTVPMEMRHDALLAASDLVRGVHDMARDHGIRATVGQLDVSPNVVNAIPARVDLTIEIRAAEDPARAAMGAALGPLCALIAEATATQIEIEKTYAQPAQACDAALREGLAAAVRNVTGEAAPELPSGATHDASAMADLCPITMLFLRCKGGISHNPAEYASAGDMGQAVSALAAFLSDFRLKA</sequence>
<comment type="subunit">
    <text evidence="3">Homodimer.</text>
</comment>
<keyword evidence="9" id="KW-1185">Reference proteome</keyword>
<dbReference type="Gene3D" id="3.40.630.10">
    <property type="entry name" value="Zn peptidases"/>
    <property type="match status" value="1"/>
</dbReference>
<accession>A0ABM6IEE5</accession>
<evidence type="ECO:0000256" key="4">
    <source>
        <dbReference type="ARBA" id="ARBA00022723"/>
    </source>
</evidence>
<evidence type="ECO:0000256" key="6">
    <source>
        <dbReference type="ARBA" id="ARBA00023211"/>
    </source>
</evidence>
<dbReference type="EMBL" id="CP019437">
    <property type="protein sequence ID" value="AQS47101.1"/>
    <property type="molecule type" value="Genomic_DNA"/>
</dbReference>
<comment type="similarity">
    <text evidence="2">Belongs to the peptidase M20 family.</text>
</comment>
<evidence type="ECO:0000256" key="5">
    <source>
        <dbReference type="ARBA" id="ARBA00022801"/>
    </source>
</evidence>
<reference evidence="8 9" key="1">
    <citation type="submission" date="2017-01" db="EMBL/GenBank/DDBJ databases">
        <title>The complete genome sequence of a sulfur-oxidizing marine bacterium Thioclava sp. 25B10_4T.</title>
        <authorList>
            <person name="Liu Y."/>
            <person name="Lai Q."/>
            <person name="Shao Z."/>
        </authorList>
    </citation>
    <scope>NUCLEOTIDE SEQUENCE [LARGE SCALE GENOMIC DNA]</scope>
    <source>
        <strain evidence="8 9">25B10_4</strain>
    </source>
</reference>
<name>A0ABM6IEE5_9RHOB</name>
<evidence type="ECO:0000256" key="2">
    <source>
        <dbReference type="ARBA" id="ARBA00006153"/>
    </source>
</evidence>
<keyword evidence="6" id="KW-0464">Manganese</keyword>
<dbReference type="InterPro" id="IPR011650">
    <property type="entry name" value="Peptidase_M20_dimer"/>
</dbReference>
<dbReference type="NCBIfam" id="TIGR01879">
    <property type="entry name" value="hydantase"/>
    <property type="match status" value="1"/>
</dbReference>
<evidence type="ECO:0000259" key="7">
    <source>
        <dbReference type="Pfam" id="PF07687"/>
    </source>
</evidence>
<dbReference type="SUPFAM" id="SSF55031">
    <property type="entry name" value="Bacterial exopeptidase dimerisation domain"/>
    <property type="match status" value="1"/>
</dbReference>
<dbReference type="InterPro" id="IPR036264">
    <property type="entry name" value="Bact_exopeptidase_dim_dom"/>
</dbReference>
<dbReference type="PANTHER" id="PTHR32494:SF19">
    <property type="entry name" value="ALLANTOATE DEIMINASE-RELATED"/>
    <property type="match status" value="1"/>
</dbReference>
<gene>
    <name evidence="8" type="ORF">BMG03_04290</name>
</gene>
<evidence type="ECO:0000313" key="8">
    <source>
        <dbReference type="EMBL" id="AQS47101.1"/>
    </source>
</evidence>
<dbReference type="Pfam" id="PF07687">
    <property type="entry name" value="M20_dimer"/>
    <property type="match status" value="1"/>
</dbReference>
<organism evidence="8 9">
    <name type="scientific">Thioclava nitratireducens</name>
    <dbReference type="NCBI Taxonomy" id="1915078"/>
    <lineage>
        <taxon>Bacteria</taxon>
        <taxon>Pseudomonadati</taxon>
        <taxon>Pseudomonadota</taxon>
        <taxon>Alphaproteobacteria</taxon>
        <taxon>Rhodobacterales</taxon>
        <taxon>Paracoccaceae</taxon>
        <taxon>Thioclava</taxon>
    </lineage>
</organism>
<keyword evidence="4" id="KW-0479">Metal-binding</keyword>
<comment type="cofactor">
    <cofactor evidence="1">
        <name>Mn(2+)</name>
        <dbReference type="ChEBI" id="CHEBI:29035"/>
    </cofactor>
</comment>
<evidence type="ECO:0000256" key="3">
    <source>
        <dbReference type="ARBA" id="ARBA00011738"/>
    </source>
</evidence>
<evidence type="ECO:0000313" key="9">
    <source>
        <dbReference type="Proteomes" id="UP000185622"/>
    </source>
</evidence>
<keyword evidence="5 8" id="KW-0378">Hydrolase</keyword>
<dbReference type="InterPro" id="IPR002933">
    <property type="entry name" value="Peptidase_M20"/>
</dbReference>
<dbReference type="Pfam" id="PF01546">
    <property type="entry name" value="Peptidase_M20"/>
    <property type="match status" value="1"/>
</dbReference>
<dbReference type="Gene3D" id="3.30.70.360">
    <property type="match status" value="1"/>
</dbReference>
<protein>
    <submittedName>
        <fullName evidence="8">Zn-dependent hydrolase</fullName>
    </submittedName>
</protein>